<dbReference type="SUPFAM" id="SSF55961">
    <property type="entry name" value="Bet v1-like"/>
    <property type="match status" value="1"/>
</dbReference>
<dbReference type="AlphaFoldDB" id="A0A6S6TAZ4"/>
<protein>
    <submittedName>
        <fullName evidence="3">Rieske (2Fe-2S) protein</fullName>
    </submittedName>
</protein>
<dbReference type="GO" id="GO:0005506">
    <property type="term" value="F:iron ion binding"/>
    <property type="evidence" value="ECO:0007669"/>
    <property type="project" value="InterPro"/>
</dbReference>
<gene>
    <name evidence="3" type="ORF">HELGO_WM35083</name>
</gene>
<feature type="domain" description="Aromatic-ring-hydroxylating dioxygenase alpha subunit C-terminal" evidence="2">
    <location>
        <begin position="12"/>
        <end position="138"/>
    </location>
</feature>
<dbReference type="InterPro" id="IPR015879">
    <property type="entry name" value="Ring_hydroxy_dOase_asu_C_dom"/>
</dbReference>
<reference evidence="3" key="1">
    <citation type="submission" date="2020-01" db="EMBL/GenBank/DDBJ databases">
        <authorList>
            <person name="Meier V. D."/>
            <person name="Meier V D."/>
        </authorList>
    </citation>
    <scope>NUCLEOTIDE SEQUENCE</scope>
    <source>
        <strain evidence="3">HLG_WM_MAG_09</strain>
    </source>
</reference>
<sequence length="141" mass="16168">MVLPKDELGAWMPMLFPGLGLGESETDWSIFYITPLGPELSRIDTRTRVKNASSWEFQKQEWRSTPFWMKNTSGKYRSDQATGEDDPMTSGDFTAEDIYACEQQQKSLKSPYFEVGASAEQGESPVREHQQIVLDYMEGRR</sequence>
<feature type="region of interest" description="Disordered" evidence="1">
    <location>
        <begin position="73"/>
        <end position="92"/>
    </location>
</feature>
<dbReference type="EMBL" id="CACVAT010000213">
    <property type="protein sequence ID" value="CAA6813758.1"/>
    <property type="molecule type" value="Genomic_DNA"/>
</dbReference>
<dbReference type="Pfam" id="PF00848">
    <property type="entry name" value="Ring_hydroxyl_A"/>
    <property type="match status" value="1"/>
</dbReference>
<evidence type="ECO:0000259" key="2">
    <source>
        <dbReference type="Pfam" id="PF00848"/>
    </source>
</evidence>
<evidence type="ECO:0000313" key="3">
    <source>
        <dbReference type="EMBL" id="CAA6813758.1"/>
    </source>
</evidence>
<proteinExistence type="predicted"/>
<organism evidence="3">
    <name type="scientific">uncultured Thiotrichaceae bacterium</name>
    <dbReference type="NCBI Taxonomy" id="298394"/>
    <lineage>
        <taxon>Bacteria</taxon>
        <taxon>Pseudomonadati</taxon>
        <taxon>Pseudomonadota</taxon>
        <taxon>Gammaproteobacteria</taxon>
        <taxon>Thiotrichales</taxon>
        <taxon>Thiotrichaceae</taxon>
        <taxon>environmental samples</taxon>
    </lineage>
</organism>
<name>A0A6S6TAZ4_9GAMM</name>
<dbReference type="Gene3D" id="3.90.380.10">
    <property type="entry name" value="Naphthalene 1,2-dioxygenase Alpha Subunit, Chain A, domain 1"/>
    <property type="match status" value="1"/>
</dbReference>
<accession>A0A6S6TAZ4</accession>
<dbReference type="GO" id="GO:0051537">
    <property type="term" value="F:2 iron, 2 sulfur cluster binding"/>
    <property type="evidence" value="ECO:0007669"/>
    <property type="project" value="InterPro"/>
</dbReference>
<evidence type="ECO:0000256" key="1">
    <source>
        <dbReference type="SAM" id="MobiDB-lite"/>
    </source>
</evidence>